<feature type="signal peptide" evidence="1">
    <location>
        <begin position="1"/>
        <end position="19"/>
    </location>
</feature>
<dbReference type="AlphaFoldDB" id="A0AAV4BIH1"/>
<sequence>MKVVAVLSVFILVVCTVSATPCTDICGGECALRKQACSFVDVFSSLCETEDKICTKSCDAACGCVDTCATKCGGKYATCKEGGNAILNFYSCGVSLSYCASTCHAKCKFQLFSSIVGAITGGLMPTQGPAFTTPGAATTPAP</sequence>
<name>A0AAV4BIH1_9GAST</name>
<comment type="caution">
    <text evidence="2">The sequence shown here is derived from an EMBL/GenBank/DDBJ whole genome shotgun (WGS) entry which is preliminary data.</text>
</comment>
<accession>A0AAV4BIH1</accession>
<organism evidence="2 3">
    <name type="scientific">Plakobranchus ocellatus</name>
    <dbReference type="NCBI Taxonomy" id="259542"/>
    <lineage>
        <taxon>Eukaryota</taxon>
        <taxon>Metazoa</taxon>
        <taxon>Spiralia</taxon>
        <taxon>Lophotrochozoa</taxon>
        <taxon>Mollusca</taxon>
        <taxon>Gastropoda</taxon>
        <taxon>Heterobranchia</taxon>
        <taxon>Euthyneura</taxon>
        <taxon>Panpulmonata</taxon>
        <taxon>Sacoglossa</taxon>
        <taxon>Placobranchoidea</taxon>
        <taxon>Plakobranchidae</taxon>
        <taxon>Plakobranchus</taxon>
    </lineage>
</organism>
<feature type="chain" id="PRO_5043752620" evidence="1">
    <location>
        <begin position="20"/>
        <end position="142"/>
    </location>
</feature>
<keyword evidence="3" id="KW-1185">Reference proteome</keyword>
<keyword evidence="1" id="KW-0732">Signal</keyword>
<reference evidence="2 3" key="1">
    <citation type="journal article" date="2021" name="Elife">
        <title>Chloroplast acquisition without the gene transfer in kleptoplastic sea slugs, Plakobranchus ocellatus.</title>
        <authorList>
            <person name="Maeda T."/>
            <person name="Takahashi S."/>
            <person name="Yoshida T."/>
            <person name="Shimamura S."/>
            <person name="Takaki Y."/>
            <person name="Nagai Y."/>
            <person name="Toyoda A."/>
            <person name="Suzuki Y."/>
            <person name="Arimoto A."/>
            <person name="Ishii H."/>
            <person name="Satoh N."/>
            <person name="Nishiyama T."/>
            <person name="Hasebe M."/>
            <person name="Maruyama T."/>
            <person name="Minagawa J."/>
            <person name="Obokata J."/>
            <person name="Shigenobu S."/>
        </authorList>
    </citation>
    <scope>NUCLEOTIDE SEQUENCE [LARGE SCALE GENOMIC DNA]</scope>
</reference>
<proteinExistence type="predicted"/>
<dbReference type="EMBL" id="BLXT01004974">
    <property type="protein sequence ID" value="GFO18721.1"/>
    <property type="molecule type" value="Genomic_DNA"/>
</dbReference>
<evidence type="ECO:0000256" key="1">
    <source>
        <dbReference type="SAM" id="SignalP"/>
    </source>
</evidence>
<protein>
    <submittedName>
        <fullName evidence="2">Uncharacterized protein</fullName>
    </submittedName>
</protein>
<evidence type="ECO:0000313" key="2">
    <source>
        <dbReference type="EMBL" id="GFO18721.1"/>
    </source>
</evidence>
<gene>
    <name evidence="2" type="ORF">PoB_004522600</name>
</gene>
<dbReference type="Proteomes" id="UP000735302">
    <property type="component" value="Unassembled WGS sequence"/>
</dbReference>
<evidence type="ECO:0000313" key="3">
    <source>
        <dbReference type="Proteomes" id="UP000735302"/>
    </source>
</evidence>